<keyword evidence="3" id="KW-1185">Reference proteome</keyword>
<organism evidence="2 3">
    <name type="scientific">Catenaria anguillulae PL171</name>
    <dbReference type="NCBI Taxonomy" id="765915"/>
    <lineage>
        <taxon>Eukaryota</taxon>
        <taxon>Fungi</taxon>
        <taxon>Fungi incertae sedis</taxon>
        <taxon>Blastocladiomycota</taxon>
        <taxon>Blastocladiomycetes</taxon>
        <taxon>Blastocladiales</taxon>
        <taxon>Catenariaceae</taxon>
        <taxon>Catenaria</taxon>
    </lineage>
</organism>
<comment type="caution">
    <text evidence="2">The sequence shown here is derived from an EMBL/GenBank/DDBJ whole genome shotgun (WGS) entry which is preliminary data.</text>
</comment>
<reference evidence="2 3" key="1">
    <citation type="submission" date="2016-07" db="EMBL/GenBank/DDBJ databases">
        <title>Pervasive Adenine N6-methylation of Active Genes in Fungi.</title>
        <authorList>
            <consortium name="DOE Joint Genome Institute"/>
            <person name="Mondo S.J."/>
            <person name="Dannebaum R.O."/>
            <person name="Kuo R.C."/>
            <person name="Labutti K."/>
            <person name="Haridas S."/>
            <person name="Kuo A."/>
            <person name="Salamov A."/>
            <person name="Ahrendt S.R."/>
            <person name="Lipzen A."/>
            <person name="Sullivan W."/>
            <person name="Andreopoulos W.B."/>
            <person name="Clum A."/>
            <person name="Lindquist E."/>
            <person name="Daum C."/>
            <person name="Ramamoorthy G.K."/>
            <person name="Gryganskyi A."/>
            <person name="Culley D."/>
            <person name="Magnuson J.K."/>
            <person name="James T.Y."/>
            <person name="O'Malley M.A."/>
            <person name="Stajich J.E."/>
            <person name="Spatafora J.W."/>
            <person name="Visel A."/>
            <person name="Grigoriev I.V."/>
        </authorList>
    </citation>
    <scope>NUCLEOTIDE SEQUENCE [LARGE SCALE GENOMIC DNA]</scope>
    <source>
        <strain evidence="2 3">PL171</strain>
    </source>
</reference>
<feature type="region of interest" description="Disordered" evidence="1">
    <location>
        <begin position="1"/>
        <end position="28"/>
    </location>
</feature>
<dbReference type="Proteomes" id="UP000193411">
    <property type="component" value="Unassembled WGS sequence"/>
</dbReference>
<protein>
    <recommendedName>
        <fullName evidence="4">Cyclin-like domain-containing protein</fullName>
    </recommendedName>
</protein>
<gene>
    <name evidence="2" type="ORF">BCR44DRAFT_36354</name>
</gene>
<sequence>MERSRARSRTHPVAPATPTSSVPMPEPLPVPFAAKSASLRIMSILPKPTVLPSPTSSPPAQFQADTDLDADALLHDSLFSLSFPANASGPSDLAKPLLPSLASPPAPPSHVLAAFSAPLPPAARYSDAEHPFHQHSLQSMPLTHRLHHHPVSVMDPHPHPHSPFSTLHLPPSPAPSESSAYMPSFPDADCHSPKPVPSPTLAKATLAVAPNLEQPHIDLASITTCLDLPAELAQLARSALDSYTTPSRQRYSSNQLIAAAIICAARALNVNLSMCDTVKACGLTSVHQVRPVVSDLRRRSETLVAIESESDTESVSPSPSSMPEFVAVEVPLAPSSQSVPEEPNPQRPTRVGSLSRRRRPTSPSKPTAVSFAHLTPDIVAALSLPPSVHKHIEHVFRTSRQQIKLRRSIKGGMCGDESILGGAIYFVGKRLGMYPVSQAKVAEAVGRTPTTVKGMFDRICGMGDEVVPSEFRSGQESVQGCT</sequence>
<dbReference type="Gene3D" id="1.10.472.10">
    <property type="entry name" value="Cyclin-like"/>
    <property type="match status" value="1"/>
</dbReference>
<name>A0A1Y2HSA8_9FUNG</name>
<proteinExistence type="predicted"/>
<evidence type="ECO:0008006" key="4">
    <source>
        <dbReference type="Google" id="ProtNLM"/>
    </source>
</evidence>
<feature type="region of interest" description="Disordered" evidence="1">
    <location>
        <begin position="334"/>
        <end position="369"/>
    </location>
</feature>
<dbReference type="EMBL" id="MCFL01000015">
    <property type="protein sequence ID" value="ORZ36824.1"/>
    <property type="molecule type" value="Genomic_DNA"/>
</dbReference>
<dbReference type="STRING" id="765915.A0A1Y2HSA8"/>
<feature type="region of interest" description="Disordered" evidence="1">
    <location>
        <begin position="149"/>
        <end position="180"/>
    </location>
</feature>
<feature type="compositionally biased region" description="Basic residues" evidence="1">
    <location>
        <begin position="1"/>
        <end position="10"/>
    </location>
</feature>
<evidence type="ECO:0000256" key="1">
    <source>
        <dbReference type="SAM" id="MobiDB-lite"/>
    </source>
</evidence>
<accession>A0A1Y2HSA8</accession>
<dbReference type="AlphaFoldDB" id="A0A1Y2HSA8"/>
<evidence type="ECO:0000313" key="3">
    <source>
        <dbReference type="Proteomes" id="UP000193411"/>
    </source>
</evidence>
<evidence type="ECO:0000313" key="2">
    <source>
        <dbReference type="EMBL" id="ORZ36824.1"/>
    </source>
</evidence>